<sequence>MRLTPRSAATAVLSLGVIWLIWSSTGQLGPKLHVPALLKTPYLSNQYGSSDEIKDAFQHAWNGYSRYCFGQDTLHPVSNTCDNDFGGWGVTAIDALSTAIIMENENVVGQILNFIATLDWTIVKGGTSVQFFEVTIRHFGGMISAYDLLNGPFAHIAKDDALRQSLFDQMVNLGDVLVCAFKTPSGVPRNWVNPLACETDNGRTNTVAGAGSLILEFQRLSDITGNTNYGDLAKKAQSYLLNPEPKKREPYPGLLTSFINIGDGRMAAGKGGWGSLSDSFYEYLLKAYVYDSIEFAPYLERWKLAAESTIQYIASHPYGHPEWTLLPQWDNILLGNTMDSLTWFTGGNFILGGMVTRNQTLIDFGLSIADTGGALYMSTPTRLGGEFVWWTNNCKASWGATECTPDTSVQFSTKTFILRPELLESWYYAYRATKDKKYRQWAWETFQGLNRVCKTSSGFAGISDVTAPDGGVKIDKQESFLYAEILKYLYLILNDDETAPYHVQDSRTGSLNGWVLNTEAHPLRVTGPHV</sequence>
<dbReference type="SUPFAM" id="SSF48225">
    <property type="entry name" value="Seven-hairpin glycosidases"/>
    <property type="match status" value="1"/>
</dbReference>
<evidence type="ECO:0000256" key="9">
    <source>
        <dbReference type="ARBA" id="ARBA00047669"/>
    </source>
</evidence>
<dbReference type="GO" id="GO:0004571">
    <property type="term" value="F:mannosyl-oligosaccharide 1,2-alpha-mannosidase activity"/>
    <property type="evidence" value="ECO:0007669"/>
    <property type="project" value="UniProtKB-EC"/>
</dbReference>
<evidence type="ECO:0000256" key="3">
    <source>
        <dbReference type="ARBA" id="ARBA00007658"/>
    </source>
</evidence>
<dbReference type="GO" id="GO:0005783">
    <property type="term" value="C:endoplasmic reticulum"/>
    <property type="evidence" value="ECO:0007669"/>
    <property type="project" value="TreeGrafter"/>
</dbReference>
<keyword evidence="7" id="KW-0325">Glycoprotein</keyword>
<feature type="active site" description="Proton donor" evidence="11">
    <location>
        <position position="133"/>
    </location>
</feature>
<evidence type="ECO:0000256" key="12">
    <source>
        <dbReference type="PIRSR" id="PIRSR601382-2"/>
    </source>
</evidence>
<evidence type="ECO:0000256" key="10">
    <source>
        <dbReference type="ARBA" id="ARBA00048605"/>
    </source>
</evidence>
<dbReference type="Pfam" id="PF01532">
    <property type="entry name" value="Glyco_hydro_47"/>
    <property type="match status" value="1"/>
</dbReference>
<dbReference type="InterPro" id="IPR001382">
    <property type="entry name" value="Glyco_hydro_47"/>
</dbReference>
<evidence type="ECO:0000313" key="15">
    <source>
        <dbReference type="Proteomes" id="UP001303373"/>
    </source>
</evidence>
<evidence type="ECO:0000256" key="6">
    <source>
        <dbReference type="ARBA" id="ARBA00023157"/>
    </source>
</evidence>
<proteinExistence type="inferred from homology"/>
<evidence type="ECO:0000256" key="8">
    <source>
        <dbReference type="ARBA" id="ARBA00023295"/>
    </source>
</evidence>
<evidence type="ECO:0000256" key="1">
    <source>
        <dbReference type="ARBA" id="ARBA00001913"/>
    </source>
</evidence>
<keyword evidence="6" id="KW-1015">Disulfide bond</keyword>
<evidence type="ECO:0000256" key="2">
    <source>
        <dbReference type="ARBA" id="ARBA00004922"/>
    </source>
</evidence>
<evidence type="ECO:0000256" key="11">
    <source>
        <dbReference type="PIRSR" id="PIRSR601382-1"/>
    </source>
</evidence>
<dbReference type="Proteomes" id="UP001303373">
    <property type="component" value="Chromosome 3"/>
</dbReference>
<dbReference type="Gene3D" id="1.50.10.10">
    <property type="match status" value="1"/>
</dbReference>
<dbReference type="InterPro" id="IPR050749">
    <property type="entry name" value="Glycosyl_Hydrolase_47"/>
</dbReference>
<dbReference type="PRINTS" id="PR00747">
    <property type="entry name" value="GLYHDRLASE47"/>
</dbReference>
<name>A0AAQ3M3P5_9PEZI</name>
<feature type="active site" evidence="11">
    <location>
        <position position="278"/>
    </location>
</feature>
<dbReference type="FunFam" id="1.50.10.10:FF:000047">
    <property type="entry name" value="Mannosyl-oligosaccharide alpha-1,2-mannosidase"/>
    <property type="match status" value="1"/>
</dbReference>
<dbReference type="AlphaFoldDB" id="A0AAQ3M3P5"/>
<dbReference type="GO" id="GO:0005509">
    <property type="term" value="F:calcium ion binding"/>
    <property type="evidence" value="ECO:0007669"/>
    <property type="project" value="InterPro"/>
</dbReference>
<evidence type="ECO:0000256" key="4">
    <source>
        <dbReference type="ARBA" id="ARBA00022729"/>
    </source>
</evidence>
<evidence type="ECO:0000256" key="5">
    <source>
        <dbReference type="ARBA" id="ARBA00022801"/>
    </source>
</evidence>
<comment type="catalytic activity">
    <reaction evidence="9">
        <text>N(4)-(alpha-D-Man-(1-&gt;2)-alpha-D-Man-(1-&gt;2)-alpha-D-Man-(1-&gt;3)-[alpha-D-Man-(1-&gt;3)-[alpha-D-Man-(1-&gt;2)-alpha-D-Man-(1-&gt;6)]-alpha-D-Man-(1-&gt;6)]-beta-D-Man-(1-&gt;4)-beta-D-GlcNAc-(1-&gt;4)-beta-D-GlcNAc)-L-asparaginyl-[protein] (N-glucan mannose isomer 8A1,2,3B1,3) + 3 H2O = N(4)-(alpha-D-Man-(1-&gt;3)-[alpha-D-Man-(1-&gt;3)-[alpha-D-Man-(1-&gt;6)]-alpha-D-Man-(1-&gt;6)]-beta-D-Man-(1-&gt;4)-beta-D-GlcNAc-(1-&gt;4)-beta-D-GlcNAc)-L-asparaginyl-[protein] (N-glucan mannose isomer 5A1,2) + 3 beta-D-mannose</text>
        <dbReference type="Rhea" id="RHEA:56028"/>
        <dbReference type="Rhea" id="RHEA-COMP:14358"/>
        <dbReference type="Rhea" id="RHEA-COMP:14367"/>
        <dbReference type="ChEBI" id="CHEBI:15377"/>
        <dbReference type="ChEBI" id="CHEBI:28563"/>
        <dbReference type="ChEBI" id="CHEBI:59087"/>
        <dbReference type="ChEBI" id="CHEBI:60628"/>
        <dbReference type="EC" id="3.2.1.113"/>
    </reaction>
</comment>
<keyword evidence="12" id="KW-0479">Metal-binding</keyword>
<dbReference type="GO" id="GO:0005975">
    <property type="term" value="P:carbohydrate metabolic process"/>
    <property type="evidence" value="ECO:0007669"/>
    <property type="project" value="InterPro"/>
</dbReference>
<dbReference type="PANTHER" id="PTHR11742">
    <property type="entry name" value="MANNOSYL-OLIGOSACCHARIDE ALPHA-1,2-MANNOSIDASE-RELATED"/>
    <property type="match status" value="1"/>
</dbReference>
<evidence type="ECO:0000313" key="14">
    <source>
        <dbReference type="EMBL" id="WPG99335.1"/>
    </source>
</evidence>
<dbReference type="EMBL" id="CP138582">
    <property type="protein sequence ID" value="WPG99335.1"/>
    <property type="molecule type" value="Genomic_DNA"/>
</dbReference>
<dbReference type="InterPro" id="IPR012341">
    <property type="entry name" value="6hp_glycosidase-like_sf"/>
</dbReference>
<gene>
    <name evidence="14" type="ORF">R9X50_00214900</name>
</gene>
<organism evidence="14 15">
    <name type="scientific">Acrodontium crateriforme</name>
    <dbReference type="NCBI Taxonomy" id="150365"/>
    <lineage>
        <taxon>Eukaryota</taxon>
        <taxon>Fungi</taxon>
        <taxon>Dikarya</taxon>
        <taxon>Ascomycota</taxon>
        <taxon>Pezizomycotina</taxon>
        <taxon>Dothideomycetes</taxon>
        <taxon>Dothideomycetidae</taxon>
        <taxon>Mycosphaerellales</taxon>
        <taxon>Teratosphaeriaceae</taxon>
        <taxon>Acrodontium</taxon>
    </lineage>
</organism>
<evidence type="ECO:0000256" key="7">
    <source>
        <dbReference type="ARBA" id="ARBA00023180"/>
    </source>
</evidence>
<dbReference type="EC" id="3.2.1.-" evidence="13"/>
<keyword evidence="5 13" id="KW-0378">Hydrolase</keyword>
<feature type="active site" description="Proton donor" evidence="11">
    <location>
        <position position="386"/>
    </location>
</feature>
<keyword evidence="8 13" id="KW-0326">Glycosidase</keyword>
<keyword evidence="12" id="KW-0106">Calcium</keyword>
<keyword evidence="4" id="KW-0732">Signal</keyword>
<dbReference type="PANTHER" id="PTHR11742:SF101">
    <property type="entry name" value="MANNOSYL-OLIGOSACCHARIDE ALPHA-1,2-MANNOSIDASE 1B"/>
    <property type="match status" value="1"/>
</dbReference>
<comment type="pathway">
    <text evidence="2">Protein modification; protein glycosylation.</text>
</comment>
<dbReference type="GO" id="GO:0036503">
    <property type="term" value="P:ERAD pathway"/>
    <property type="evidence" value="ECO:0007669"/>
    <property type="project" value="UniProtKB-ARBA"/>
</dbReference>
<protein>
    <recommendedName>
        <fullName evidence="13">alpha-1,2-Mannosidase</fullName>
        <ecNumber evidence="13">3.2.1.-</ecNumber>
    </recommendedName>
</protein>
<dbReference type="InterPro" id="IPR036026">
    <property type="entry name" value="Seven-hairpin_glycosidases"/>
</dbReference>
<keyword evidence="15" id="KW-1185">Reference proteome</keyword>
<comment type="cofactor">
    <cofactor evidence="1 12">
        <name>Ca(2+)</name>
        <dbReference type="ChEBI" id="CHEBI:29108"/>
    </cofactor>
</comment>
<dbReference type="GO" id="GO:0016020">
    <property type="term" value="C:membrane"/>
    <property type="evidence" value="ECO:0007669"/>
    <property type="project" value="InterPro"/>
</dbReference>
<feature type="active site" evidence="11">
    <location>
        <position position="421"/>
    </location>
</feature>
<feature type="binding site" evidence="12">
    <location>
        <position position="518"/>
    </location>
    <ligand>
        <name>Ca(2+)</name>
        <dbReference type="ChEBI" id="CHEBI:29108"/>
    </ligand>
</feature>
<reference evidence="14 15" key="1">
    <citation type="submission" date="2023-11" db="EMBL/GenBank/DDBJ databases">
        <title>An acidophilic fungus is an integral part of prey digestion in a carnivorous sundew plant.</title>
        <authorList>
            <person name="Tsai I.J."/>
        </authorList>
    </citation>
    <scope>NUCLEOTIDE SEQUENCE [LARGE SCALE GENOMIC DNA]</scope>
    <source>
        <strain evidence="14">169a</strain>
    </source>
</reference>
<comment type="catalytic activity">
    <reaction evidence="10">
        <text>N(4)-(alpha-D-Man-(1-&gt;2)-alpha-D-Man-(1-&gt;2)-alpha-D-Man-(1-&gt;3)-[alpha-D-Man-(1-&gt;2)-alpha-D-Man-(1-&gt;3)-[alpha-D-Man-(1-&gt;2)-alpha-D-Man-(1-&gt;6)]-alpha-D-Man-(1-&gt;6)]-beta-D-Man-(1-&gt;4)-beta-D-GlcNAc-(1-&gt;4)-beta-D-GlcNAc)-L-asparaginyl-[protein] (N-glucan mannose isomer 9A1,2,3B1,2,3) + 4 H2O = N(4)-(alpha-D-Man-(1-&gt;3)-[alpha-D-Man-(1-&gt;3)-[alpha-D-Man-(1-&gt;6)]-alpha-D-Man-(1-&gt;6)]-beta-D-Man-(1-&gt;4)-beta-D-GlcNAc-(1-&gt;4)-beta-D-GlcNAc)-L-asparaginyl-[protein] (N-glucan mannose isomer 5A1,2) + 4 beta-D-mannose</text>
        <dbReference type="Rhea" id="RHEA:56008"/>
        <dbReference type="Rhea" id="RHEA-COMP:14356"/>
        <dbReference type="Rhea" id="RHEA-COMP:14367"/>
        <dbReference type="ChEBI" id="CHEBI:15377"/>
        <dbReference type="ChEBI" id="CHEBI:28563"/>
        <dbReference type="ChEBI" id="CHEBI:59087"/>
        <dbReference type="ChEBI" id="CHEBI:139493"/>
        <dbReference type="EC" id="3.2.1.113"/>
    </reaction>
</comment>
<evidence type="ECO:0000256" key="13">
    <source>
        <dbReference type="RuleBase" id="RU361193"/>
    </source>
</evidence>
<comment type="similarity">
    <text evidence="3 13">Belongs to the glycosyl hydrolase 47 family.</text>
</comment>
<accession>A0AAQ3M3P5</accession>